<dbReference type="KEGG" id="cohn:KCTCHS21_49610"/>
<dbReference type="InterPro" id="IPR032710">
    <property type="entry name" value="NTF2-like_dom_sf"/>
</dbReference>
<keyword evidence="3" id="KW-1185">Reference proteome</keyword>
<dbReference type="CDD" id="cd00531">
    <property type="entry name" value="NTF2_like"/>
    <property type="match status" value="1"/>
</dbReference>
<dbReference type="RefSeq" id="WP_197726483.1">
    <property type="nucleotide sequence ID" value="NZ_AP019400.1"/>
</dbReference>
<evidence type="ECO:0000313" key="2">
    <source>
        <dbReference type="EMBL" id="BBI35562.1"/>
    </source>
</evidence>
<protein>
    <recommendedName>
        <fullName evidence="1">SnoaL-like domain-containing protein</fullName>
    </recommendedName>
</protein>
<accession>A0A3T1DBT6</accession>
<dbReference type="EMBL" id="AP019400">
    <property type="protein sequence ID" value="BBI35562.1"/>
    <property type="molecule type" value="Genomic_DNA"/>
</dbReference>
<reference evidence="2 3" key="1">
    <citation type="submission" date="2019-01" db="EMBL/GenBank/DDBJ databases">
        <title>Complete genome sequence of Cohnella hallensis HS21 isolated from Korean fir (Abies koreana) rhizospheric soil.</title>
        <authorList>
            <person name="Jiang L."/>
            <person name="Kang S.W."/>
            <person name="Kim S."/>
            <person name="Jung J."/>
            <person name="Kim C.Y."/>
            <person name="Kim D.H."/>
            <person name="Kim S.W."/>
            <person name="Lee J."/>
        </authorList>
    </citation>
    <scope>NUCLEOTIDE SEQUENCE [LARGE SCALE GENOMIC DNA]</scope>
    <source>
        <strain evidence="2 3">HS21</strain>
    </source>
</reference>
<dbReference type="SUPFAM" id="SSF54427">
    <property type="entry name" value="NTF2-like"/>
    <property type="match status" value="1"/>
</dbReference>
<dbReference type="Gene3D" id="3.10.450.50">
    <property type="match status" value="1"/>
</dbReference>
<evidence type="ECO:0000313" key="3">
    <source>
        <dbReference type="Proteomes" id="UP000289856"/>
    </source>
</evidence>
<dbReference type="Pfam" id="PF13577">
    <property type="entry name" value="SnoaL_4"/>
    <property type="match status" value="1"/>
</dbReference>
<gene>
    <name evidence="2" type="ORF">KCTCHS21_49610</name>
</gene>
<organism evidence="2 3">
    <name type="scientific">Cohnella abietis</name>
    <dbReference type="NCBI Taxonomy" id="2507935"/>
    <lineage>
        <taxon>Bacteria</taxon>
        <taxon>Bacillati</taxon>
        <taxon>Bacillota</taxon>
        <taxon>Bacilli</taxon>
        <taxon>Bacillales</taxon>
        <taxon>Paenibacillaceae</taxon>
        <taxon>Cohnella</taxon>
    </lineage>
</organism>
<sequence length="200" mass="23447">MSQIDKQNELHNKALISRLRYHDDRSDAKYMLKNRYKQYKQKGEDNMENVNKLSLEEIADRYAIRDLVDAYAFCADTRDAEGQMALFTEDTLFRVFMDESQEEPTQVVNNRNDLAPIFENLNTYNSTMHFNGQSKVTLSGDTAVGTTYCFAHHLTIDGDAQKLMVASIRYYDKFVKIDNKWYFKERDLKVAWVETKPQHS</sequence>
<proteinExistence type="predicted"/>
<dbReference type="AlphaFoldDB" id="A0A3T1DBT6"/>
<dbReference type="InterPro" id="IPR037401">
    <property type="entry name" value="SnoaL-like"/>
</dbReference>
<name>A0A3T1DBT6_9BACL</name>
<feature type="domain" description="SnoaL-like" evidence="1">
    <location>
        <begin position="56"/>
        <end position="187"/>
    </location>
</feature>
<evidence type="ECO:0000259" key="1">
    <source>
        <dbReference type="Pfam" id="PF13577"/>
    </source>
</evidence>
<dbReference type="Proteomes" id="UP000289856">
    <property type="component" value="Chromosome"/>
</dbReference>